<dbReference type="InterPro" id="IPR002906">
    <property type="entry name" value="Ribosomal_eS31"/>
</dbReference>
<accession>A0A177B8Z0</accession>
<dbReference type="GO" id="GO:0005840">
    <property type="term" value="C:ribosome"/>
    <property type="evidence" value="ECO:0007669"/>
    <property type="project" value="UniProtKB-KW"/>
</dbReference>
<comment type="caution">
    <text evidence="6">The sequence shown here is derived from an EMBL/GenBank/DDBJ whole genome shotgun (WGS) entry which is preliminary data.</text>
</comment>
<keyword evidence="3 6" id="KW-0689">Ribosomal protein</keyword>
<keyword evidence="7" id="KW-1185">Reference proteome</keyword>
<protein>
    <submittedName>
        <fullName evidence="6">40S ribosomal protein S27a</fullName>
    </submittedName>
</protein>
<evidence type="ECO:0000313" key="7">
    <source>
        <dbReference type="Proteomes" id="UP000078046"/>
    </source>
</evidence>
<evidence type="ECO:0000256" key="1">
    <source>
        <dbReference type="ARBA" id="ARBA00022499"/>
    </source>
</evidence>
<evidence type="ECO:0000256" key="3">
    <source>
        <dbReference type="ARBA" id="ARBA00022980"/>
    </source>
</evidence>
<dbReference type="Gene3D" id="6.20.50.150">
    <property type="match status" value="1"/>
</dbReference>
<dbReference type="GO" id="GO:0003735">
    <property type="term" value="F:structural constituent of ribosome"/>
    <property type="evidence" value="ECO:0007669"/>
    <property type="project" value="InterPro"/>
</dbReference>
<sequence length="145" mass="16398">MMQVLIRDVDGSIQIIDLSSISTIQELRNILNCDYSLFFEGKLLCNEQLVESYGIRNLSTIDACVPCIGGGKKKKKKKFNTPRRIPHKKRKVKLAPLIAYQINKIDGIDTLVRLRKSCKECGPGIFMANHKNRRTCGRCSESISI</sequence>
<gene>
    <name evidence="6" type="ORF">A3Q56_01467</name>
</gene>
<keyword evidence="4" id="KW-0687">Ribonucleoprotein</keyword>
<dbReference type="SUPFAM" id="SSF54236">
    <property type="entry name" value="Ubiquitin-like"/>
    <property type="match status" value="1"/>
</dbReference>
<dbReference type="AlphaFoldDB" id="A0A177B8Z0"/>
<evidence type="ECO:0000313" key="6">
    <source>
        <dbReference type="EMBL" id="OAF70769.1"/>
    </source>
</evidence>
<feature type="domain" description="Small ribosomal subunit protein eS31" evidence="5">
    <location>
        <begin position="99"/>
        <end position="142"/>
    </location>
</feature>
<name>A0A177B8Z0_9BILA</name>
<dbReference type="OrthoDB" id="428577at2759"/>
<dbReference type="InterPro" id="IPR011332">
    <property type="entry name" value="Ribosomal_zn-bd"/>
</dbReference>
<dbReference type="Proteomes" id="UP000078046">
    <property type="component" value="Unassembled WGS sequence"/>
</dbReference>
<evidence type="ECO:0000256" key="4">
    <source>
        <dbReference type="ARBA" id="ARBA00023274"/>
    </source>
</evidence>
<evidence type="ECO:0000256" key="2">
    <source>
        <dbReference type="ARBA" id="ARBA00022833"/>
    </source>
</evidence>
<dbReference type="EMBL" id="LWCA01000112">
    <property type="protein sequence ID" value="OAF70769.1"/>
    <property type="molecule type" value="Genomic_DNA"/>
</dbReference>
<organism evidence="6 7">
    <name type="scientific">Intoshia linei</name>
    <dbReference type="NCBI Taxonomy" id="1819745"/>
    <lineage>
        <taxon>Eukaryota</taxon>
        <taxon>Metazoa</taxon>
        <taxon>Spiralia</taxon>
        <taxon>Lophotrochozoa</taxon>
        <taxon>Mesozoa</taxon>
        <taxon>Orthonectida</taxon>
        <taxon>Rhopaluridae</taxon>
        <taxon>Intoshia</taxon>
    </lineage>
</organism>
<dbReference type="Gene3D" id="3.10.20.90">
    <property type="entry name" value="Phosphatidylinositol 3-kinase Catalytic Subunit, Chain A, domain 1"/>
    <property type="match status" value="1"/>
</dbReference>
<dbReference type="InterPro" id="IPR038582">
    <property type="entry name" value="Ribosomal_eS31_euk-type_sf"/>
</dbReference>
<dbReference type="GO" id="GO:1990904">
    <property type="term" value="C:ribonucleoprotein complex"/>
    <property type="evidence" value="ECO:0007669"/>
    <property type="project" value="UniProtKB-KW"/>
</dbReference>
<proteinExistence type="predicted"/>
<evidence type="ECO:0000259" key="5">
    <source>
        <dbReference type="SMART" id="SM01402"/>
    </source>
</evidence>
<dbReference type="GO" id="GO:0006412">
    <property type="term" value="P:translation"/>
    <property type="evidence" value="ECO:0007669"/>
    <property type="project" value="InterPro"/>
</dbReference>
<keyword evidence="1" id="KW-1017">Isopeptide bond</keyword>
<dbReference type="SMART" id="SM01402">
    <property type="entry name" value="Ribosomal_S27"/>
    <property type="match status" value="1"/>
</dbReference>
<dbReference type="Pfam" id="PF01599">
    <property type="entry name" value="Ribosomal_S27"/>
    <property type="match status" value="1"/>
</dbReference>
<dbReference type="SUPFAM" id="SSF57829">
    <property type="entry name" value="Zn-binding ribosomal proteins"/>
    <property type="match status" value="1"/>
</dbReference>
<reference evidence="6 7" key="1">
    <citation type="submission" date="2016-04" db="EMBL/GenBank/DDBJ databases">
        <title>The genome of Intoshia linei affirms orthonectids as highly simplified spiralians.</title>
        <authorList>
            <person name="Mikhailov K.V."/>
            <person name="Slusarev G.S."/>
            <person name="Nikitin M.A."/>
            <person name="Logacheva M.D."/>
            <person name="Penin A."/>
            <person name="Aleoshin V."/>
            <person name="Panchin Y.V."/>
        </authorList>
    </citation>
    <scope>NUCLEOTIDE SEQUENCE [LARGE SCALE GENOMIC DNA]</scope>
    <source>
        <strain evidence="6">Intl2013</strain>
        <tissue evidence="6">Whole animal</tissue>
    </source>
</reference>
<dbReference type="InterPro" id="IPR029071">
    <property type="entry name" value="Ubiquitin-like_domsf"/>
</dbReference>
<keyword evidence="2" id="KW-0862">Zinc</keyword>